<dbReference type="Proteomes" id="UP001451303">
    <property type="component" value="Unassembled WGS sequence"/>
</dbReference>
<feature type="region of interest" description="Disordered" evidence="1">
    <location>
        <begin position="164"/>
        <end position="183"/>
    </location>
</feature>
<comment type="caution">
    <text evidence="2">The sequence shown here is derived from an EMBL/GenBank/DDBJ whole genome shotgun (WGS) entry which is preliminary data.</text>
</comment>
<dbReference type="EMBL" id="JAVLET010000002">
    <property type="protein sequence ID" value="KAL0473351.1"/>
    <property type="molecule type" value="Genomic_DNA"/>
</dbReference>
<reference evidence="2 3" key="1">
    <citation type="submission" date="2023-09" db="EMBL/GenBank/DDBJ databases">
        <title>Multi-omics analysis of a traditional fermented food reveals byproduct-associated fungal strains for waste-to-food upcycling.</title>
        <authorList>
            <consortium name="Lawrence Berkeley National Laboratory"/>
            <person name="Rekdal V.M."/>
            <person name="Villalobos-Escobedo J.M."/>
            <person name="Rodriguez-Valeron N."/>
            <person name="Garcia M.O."/>
            <person name="Vasquez D.P."/>
            <person name="Damayanti I."/>
            <person name="Sorensen P.M."/>
            <person name="Baidoo E.E."/>
            <person name="De Carvalho A.C."/>
            <person name="Riley R."/>
            <person name="Lipzen A."/>
            <person name="He G."/>
            <person name="Yan M."/>
            <person name="Haridas S."/>
            <person name="Daum C."/>
            <person name="Yoshinaga Y."/>
            <person name="Ng V."/>
            <person name="Grigoriev I.V."/>
            <person name="Munk R."/>
            <person name="Nuraida L."/>
            <person name="Wijaya C.H."/>
            <person name="Morales P.-C."/>
            <person name="Keasling J.D."/>
        </authorList>
    </citation>
    <scope>NUCLEOTIDE SEQUENCE [LARGE SCALE GENOMIC DNA]</scope>
    <source>
        <strain evidence="2 3">FGSC 2613</strain>
    </source>
</reference>
<keyword evidence="3" id="KW-1185">Reference proteome</keyword>
<protein>
    <submittedName>
        <fullName evidence="2">Uncharacterized protein</fullName>
    </submittedName>
</protein>
<organism evidence="2 3">
    <name type="scientific">Neurospora intermedia</name>
    <dbReference type="NCBI Taxonomy" id="5142"/>
    <lineage>
        <taxon>Eukaryota</taxon>
        <taxon>Fungi</taxon>
        <taxon>Dikarya</taxon>
        <taxon>Ascomycota</taxon>
        <taxon>Pezizomycotina</taxon>
        <taxon>Sordariomycetes</taxon>
        <taxon>Sordariomycetidae</taxon>
        <taxon>Sordariales</taxon>
        <taxon>Sordariaceae</taxon>
        <taxon>Neurospora</taxon>
    </lineage>
</organism>
<proteinExistence type="predicted"/>
<name>A0ABR3DL01_NEUIN</name>
<evidence type="ECO:0000313" key="2">
    <source>
        <dbReference type="EMBL" id="KAL0473351.1"/>
    </source>
</evidence>
<evidence type="ECO:0000313" key="3">
    <source>
        <dbReference type="Proteomes" id="UP001451303"/>
    </source>
</evidence>
<sequence length="210" mass="22747">MTFPTVPPLQRVRPISLTAVDNLTTSVQRIWQPPQNAELPLFRQTSLSADFGKASQERDKLIDTPDAIDFAGFASHIRTMGTLQKASSQESYMPQPMPDLPALSLQVGSDVGSGEHGTKSMFLRQLMRPVTGPAIEVHGSWRRAQRKTGSQPVDQSPCRQIESADGAGAAERLPKARGAGADVSNFRLGKPATWKINGASTLVVQKSMEP</sequence>
<evidence type="ECO:0000256" key="1">
    <source>
        <dbReference type="SAM" id="MobiDB-lite"/>
    </source>
</evidence>
<accession>A0ABR3DL01</accession>
<gene>
    <name evidence="2" type="ORF">QR685DRAFT_569422</name>
</gene>